<reference evidence="3" key="1">
    <citation type="journal article" date="2020" name="Int. J. Syst. Evol. Microbiol.">
        <title>Alteromonas alba sp. nov., a marine bacterium isolated from the seawater of the West Pacific Ocean.</title>
        <authorList>
            <person name="Sun C."/>
            <person name="Wu Y.-H."/>
            <person name="Xamxidin M."/>
            <person name="Cheng H."/>
            <person name="Xu X.-W."/>
        </authorList>
    </citation>
    <scope>NUCLEOTIDE SEQUENCE [LARGE SCALE GENOMIC DNA]</scope>
    <source>
        <strain evidence="3">9a2</strain>
    </source>
</reference>
<dbReference type="InterPro" id="IPR052340">
    <property type="entry name" value="RNase_Y/CdgJ"/>
</dbReference>
<dbReference type="Gene3D" id="1.10.3210.10">
    <property type="entry name" value="Hypothetical protein af1432"/>
    <property type="match status" value="1"/>
</dbReference>
<evidence type="ECO:0000313" key="3">
    <source>
        <dbReference type="Proteomes" id="UP000239539"/>
    </source>
</evidence>
<dbReference type="SUPFAM" id="SSF109604">
    <property type="entry name" value="HD-domain/PDEase-like"/>
    <property type="match status" value="1"/>
</dbReference>
<dbReference type="PANTHER" id="PTHR33525">
    <property type="match status" value="1"/>
</dbReference>
<gene>
    <name evidence="2" type="ORF">C6Y39_01900</name>
</gene>
<dbReference type="InterPro" id="IPR013976">
    <property type="entry name" value="HDOD"/>
</dbReference>
<feature type="domain" description="HDOD" evidence="1">
    <location>
        <begin position="13"/>
        <end position="206"/>
    </location>
</feature>
<dbReference type="PANTHER" id="PTHR33525:SF3">
    <property type="entry name" value="RIBONUCLEASE Y"/>
    <property type="match status" value="1"/>
</dbReference>
<keyword evidence="3" id="KW-1185">Reference proteome</keyword>
<sequence length="274" mass="30662">MSLDKYVAFAAKSFTLPDICVRLRATLDDPRSSAEDIGQLISADASLTAKVLRLANSSLFRFPSQIETVSKAISVIGGEALYNLVMAETATTAFKHFDNILIKLDKHWYQSVYCGMLAKSLAMRLNVRGAERFFVMGILQNLSELVVAKKEPQRYYNYQNAEKGDLPHIVQLTHFGFTFAQCSGIILENWHLPIGLYYPVSFMNDEAKYASDVDVCVLALANRITFSQLDKENYANIELFTPEIANTLSLDMEVISNSIDYAEQETAKIASLIN</sequence>
<comment type="caution">
    <text evidence="2">The sequence shown here is derived from an EMBL/GenBank/DDBJ whole genome shotgun (WGS) entry which is preliminary data.</text>
</comment>
<evidence type="ECO:0000313" key="2">
    <source>
        <dbReference type="EMBL" id="PRO70737.1"/>
    </source>
</evidence>
<dbReference type="RefSeq" id="WP_105929630.1">
    <property type="nucleotide sequence ID" value="NZ_PVNO01000002.1"/>
</dbReference>
<dbReference type="PROSITE" id="PS51833">
    <property type="entry name" value="HDOD"/>
    <property type="match status" value="1"/>
</dbReference>
<evidence type="ECO:0000259" key="1">
    <source>
        <dbReference type="PROSITE" id="PS51833"/>
    </source>
</evidence>
<dbReference type="Pfam" id="PF08668">
    <property type="entry name" value="HDOD"/>
    <property type="match status" value="1"/>
</dbReference>
<accession>A0ABX5CUZ8</accession>
<dbReference type="EMBL" id="PVNO01000002">
    <property type="protein sequence ID" value="PRO70737.1"/>
    <property type="molecule type" value="Genomic_DNA"/>
</dbReference>
<proteinExistence type="predicted"/>
<dbReference type="Proteomes" id="UP000239539">
    <property type="component" value="Unassembled WGS sequence"/>
</dbReference>
<protein>
    <submittedName>
        <fullName evidence="2">HDOD domain-containing protein</fullName>
    </submittedName>
</protein>
<name>A0ABX5CUZ8_9ALTE</name>
<organism evidence="2 3">
    <name type="scientific">Alteromonas gracilis</name>
    <dbReference type="NCBI Taxonomy" id="1479524"/>
    <lineage>
        <taxon>Bacteria</taxon>
        <taxon>Pseudomonadati</taxon>
        <taxon>Pseudomonadota</taxon>
        <taxon>Gammaproteobacteria</taxon>
        <taxon>Alteromonadales</taxon>
        <taxon>Alteromonadaceae</taxon>
        <taxon>Alteromonas/Salinimonas group</taxon>
        <taxon>Alteromonas</taxon>
    </lineage>
</organism>